<name>A0A401FU27_9BACT</name>
<sequence>MKRQIAVILICILLFLWPASDSIVYGQTPEPPVVIPHGETVQEPSGLDTLKTLILSRQELEEQIRAKKRQYRSTRNKEEQAEIREILDRLEEQEAVLERNIERVATNVDVEAFQTKSDENFNWEDEIVELIEPFVHELKKMTERPRQIEKLRAQISFYENRLEMIRRAIQNIEKVSLQVEKNAQLTKELKHLKKSWENKQTIYSDQLKVTRYQLDELLRHKQSLWDSGQKLLKVFFKTRGRNLAFSLLGFVVVFFLMRVLHKSIYRYSPIHHKEKRTFLIRLSDVLYYVLTFLGATGALLAVLYLSGDWLLLSIAIIFLFGLVWTAKTGIPRFWKQIQLMLNLGAVRENERMMFNGVPWRVVSLNIYARLENPAFFPAMIRVPLQDIVQLNSRPYSKNEPWFPCNIGDWVILADGTRGEAVSQTQEMVQLILRGGSRKTYQTQDFLGLSPVNISGSFRLKIVFGFDYAHQSVITGEIPSRLTAALKQGVEKAGYGDHMIQLRVETEGAGASSLDLLVIADFRGAVAALYNVLRRLIQKIIIDACTENGWGIPFPQLTLHTVHVPDTRMADRLRQKTEK</sequence>
<feature type="coiled-coil region" evidence="1">
    <location>
        <begin position="148"/>
        <end position="175"/>
    </location>
</feature>
<keyword evidence="2" id="KW-1133">Transmembrane helix</keyword>
<keyword evidence="2" id="KW-0472">Membrane</keyword>
<keyword evidence="1" id="KW-0175">Coiled coil</keyword>
<dbReference type="InterPro" id="IPR011066">
    <property type="entry name" value="MscS_channel_C_sf"/>
</dbReference>
<keyword evidence="2" id="KW-0812">Transmembrane</keyword>
<proteinExistence type="predicted"/>
<dbReference type="Proteomes" id="UP000288096">
    <property type="component" value="Unassembled WGS sequence"/>
</dbReference>
<feature type="coiled-coil region" evidence="1">
    <location>
        <begin position="50"/>
        <end position="107"/>
    </location>
</feature>
<feature type="transmembrane region" description="Helical" evidence="2">
    <location>
        <begin position="285"/>
        <end position="304"/>
    </location>
</feature>
<gene>
    <name evidence="3" type="ORF">DENIS_1440</name>
</gene>
<evidence type="ECO:0000256" key="2">
    <source>
        <dbReference type="SAM" id="Phobius"/>
    </source>
</evidence>
<organism evidence="3 4">
    <name type="scientific">Desulfonema ishimotonii</name>
    <dbReference type="NCBI Taxonomy" id="45657"/>
    <lineage>
        <taxon>Bacteria</taxon>
        <taxon>Pseudomonadati</taxon>
        <taxon>Thermodesulfobacteriota</taxon>
        <taxon>Desulfobacteria</taxon>
        <taxon>Desulfobacterales</taxon>
        <taxon>Desulfococcaceae</taxon>
        <taxon>Desulfonema</taxon>
    </lineage>
</organism>
<dbReference type="EMBL" id="BEXT01000001">
    <property type="protein sequence ID" value="GBC60487.1"/>
    <property type="molecule type" value="Genomic_DNA"/>
</dbReference>
<reference evidence="4" key="2">
    <citation type="submission" date="2019-01" db="EMBL/GenBank/DDBJ databases">
        <title>Genome sequence of Desulfonema ishimotonii strain Tokyo 01.</title>
        <authorList>
            <person name="Fukui M."/>
        </authorList>
    </citation>
    <scope>NUCLEOTIDE SEQUENCE [LARGE SCALE GENOMIC DNA]</scope>
    <source>
        <strain evidence="4">Tokyo 01</strain>
    </source>
</reference>
<dbReference type="OrthoDB" id="227003at2"/>
<feature type="transmembrane region" description="Helical" evidence="2">
    <location>
        <begin position="310"/>
        <end position="330"/>
    </location>
</feature>
<reference evidence="4" key="1">
    <citation type="submission" date="2017-11" db="EMBL/GenBank/DDBJ databases">
        <authorList>
            <person name="Watanabe M."/>
            <person name="Kojima H."/>
        </authorList>
    </citation>
    <scope>NUCLEOTIDE SEQUENCE [LARGE SCALE GENOMIC DNA]</scope>
    <source>
        <strain evidence="4">Tokyo 01</strain>
    </source>
</reference>
<evidence type="ECO:0000256" key="1">
    <source>
        <dbReference type="SAM" id="Coils"/>
    </source>
</evidence>
<keyword evidence="4" id="KW-1185">Reference proteome</keyword>
<evidence type="ECO:0000313" key="3">
    <source>
        <dbReference type="EMBL" id="GBC60487.1"/>
    </source>
</evidence>
<protein>
    <submittedName>
        <fullName evidence="3">Uncharacterized protein</fullName>
    </submittedName>
</protein>
<accession>A0A401FU27</accession>
<evidence type="ECO:0000313" key="4">
    <source>
        <dbReference type="Proteomes" id="UP000288096"/>
    </source>
</evidence>
<feature type="transmembrane region" description="Helical" evidence="2">
    <location>
        <begin position="243"/>
        <end position="264"/>
    </location>
</feature>
<dbReference type="GO" id="GO:0016020">
    <property type="term" value="C:membrane"/>
    <property type="evidence" value="ECO:0007669"/>
    <property type="project" value="InterPro"/>
</dbReference>
<comment type="caution">
    <text evidence="3">The sequence shown here is derived from an EMBL/GenBank/DDBJ whole genome shotgun (WGS) entry which is preliminary data.</text>
</comment>
<dbReference type="RefSeq" id="WP_124327897.1">
    <property type="nucleotide sequence ID" value="NZ_BEXT01000001.1"/>
</dbReference>
<dbReference type="SUPFAM" id="SSF82689">
    <property type="entry name" value="Mechanosensitive channel protein MscS (YggB), C-terminal domain"/>
    <property type="match status" value="1"/>
</dbReference>
<dbReference type="AlphaFoldDB" id="A0A401FU27"/>